<name>A0A5C9A5J8_9GAMM</name>
<feature type="domain" description="HTH-type transcriptional regulator AraC-type N-terminal" evidence="1">
    <location>
        <begin position="36"/>
        <end position="185"/>
    </location>
</feature>
<comment type="caution">
    <text evidence="2">The sequence shown here is derived from an EMBL/GenBank/DDBJ whole genome shotgun (WGS) entry which is preliminary data.</text>
</comment>
<dbReference type="EMBL" id="VRZA01000002">
    <property type="protein sequence ID" value="TXS95304.1"/>
    <property type="molecule type" value="Genomic_DNA"/>
</dbReference>
<accession>A0A5C9A5J8</accession>
<dbReference type="Proteomes" id="UP000321039">
    <property type="component" value="Unassembled WGS sequence"/>
</dbReference>
<evidence type="ECO:0000313" key="3">
    <source>
        <dbReference type="Proteomes" id="UP000321039"/>
    </source>
</evidence>
<sequence length="221" mass="24082">MTIFWSFNDTCSNSMARNLEISTAYARLILRSEWLTPAAALAGTRVTAIDLEREDFIPWETLALMFNNLERAQPGRAWAPALGALFNISSHGPLGFAALSAPTLGAALAVLGNLYPARNSAMRIEEGEAERRYFLFLDDLTGDAVFGERMAQVVMRIAESLLATILGHPVGHNVEVRFTGPPPPRPGKLYGDLPGTGHLRRPPRVHFPAGHLVCTALPPAR</sequence>
<reference evidence="2 3" key="1">
    <citation type="submission" date="2019-08" db="EMBL/GenBank/DDBJ databases">
        <title>Parahaliea maris sp. nov., isolated from the surface seawater.</title>
        <authorList>
            <person name="Liu Y."/>
        </authorList>
    </citation>
    <scope>NUCLEOTIDE SEQUENCE [LARGE SCALE GENOMIC DNA]</scope>
    <source>
        <strain evidence="2 3">HSLHS9</strain>
    </source>
</reference>
<protein>
    <submittedName>
        <fullName evidence="2">AraC family transcriptional regulator</fullName>
    </submittedName>
</protein>
<proteinExistence type="predicted"/>
<gene>
    <name evidence="2" type="ORF">FV139_05240</name>
</gene>
<dbReference type="Pfam" id="PF12625">
    <property type="entry name" value="Arabinose_bd"/>
    <property type="match status" value="1"/>
</dbReference>
<dbReference type="AlphaFoldDB" id="A0A5C9A5J8"/>
<dbReference type="InterPro" id="IPR032687">
    <property type="entry name" value="AraC-type_N"/>
</dbReference>
<evidence type="ECO:0000259" key="1">
    <source>
        <dbReference type="Pfam" id="PF12625"/>
    </source>
</evidence>
<keyword evidence="3" id="KW-1185">Reference proteome</keyword>
<organism evidence="2 3">
    <name type="scientific">Parahaliea maris</name>
    <dbReference type="NCBI Taxonomy" id="2716870"/>
    <lineage>
        <taxon>Bacteria</taxon>
        <taxon>Pseudomonadati</taxon>
        <taxon>Pseudomonadota</taxon>
        <taxon>Gammaproteobacteria</taxon>
        <taxon>Cellvibrionales</taxon>
        <taxon>Halieaceae</taxon>
        <taxon>Parahaliea</taxon>
    </lineage>
</organism>
<evidence type="ECO:0000313" key="2">
    <source>
        <dbReference type="EMBL" id="TXS95304.1"/>
    </source>
</evidence>